<name>A0A1X7U5D4_AMPQE</name>
<dbReference type="AlphaFoldDB" id="A0A1X7U5D4"/>
<evidence type="ECO:0000313" key="1">
    <source>
        <dbReference type="EnsemblMetazoa" id="Aqu2.1.22868_001"/>
    </source>
</evidence>
<protein>
    <submittedName>
        <fullName evidence="1">Uncharacterized protein</fullName>
    </submittedName>
</protein>
<organism evidence="1">
    <name type="scientific">Amphimedon queenslandica</name>
    <name type="common">Sponge</name>
    <dbReference type="NCBI Taxonomy" id="400682"/>
    <lineage>
        <taxon>Eukaryota</taxon>
        <taxon>Metazoa</taxon>
        <taxon>Porifera</taxon>
        <taxon>Demospongiae</taxon>
        <taxon>Heteroscleromorpha</taxon>
        <taxon>Haplosclerida</taxon>
        <taxon>Niphatidae</taxon>
        <taxon>Amphimedon</taxon>
    </lineage>
</organism>
<reference evidence="1" key="1">
    <citation type="submission" date="2017-05" db="UniProtKB">
        <authorList>
            <consortium name="EnsemblMetazoa"/>
        </authorList>
    </citation>
    <scope>IDENTIFICATION</scope>
</reference>
<sequence length="20" mass="2266">MSVNRFIPPLMIASTFKLVT</sequence>
<proteinExistence type="predicted"/>
<dbReference type="EnsemblMetazoa" id="Aqu2.1.22868_001">
    <property type="protein sequence ID" value="Aqu2.1.22868_001"/>
    <property type="gene ID" value="Aqu2.1.22868"/>
</dbReference>
<accession>A0A1X7U5D4</accession>
<dbReference type="InParanoid" id="A0A1X7U5D4"/>